<feature type="region of interest" description="Disordered" evidence="2">
    <location>
        <begin position="319"/>
        <end position="348"/>
    </location>
</feature>
<proteinExistence type="predicted"/>
<evidence type="ECO:0000256" key="2">
    <source>
        <dbReference type="SAM" id="MobiDB-lite"/>
    </source>
</evidence>
<organism evidence="3 4">
    <name type="scientific">Phytophthora megakarya</name>
    <dbReference type="NCBI Taxonomy" id="4795"/>
    <lineage>
        <taxon>Eukaryota</taxon>
        <taxon>Sar</taxon>
        <taxon>Stramenopiles</taxon>
        <taxon>Oomycota</taxon>
        <taxon>Peronosporomycetes</taxon>
        <taxon>Peronosporales</taxon>
        <taxon>Peronosporaceae</taxon>
        <taxon>Phytophthora</taxon>
    </lineage>
</organism>
<dbReference type="OrthoDB" id="127596at2759"/>
<evidence type="ECO:0000313" key="4">
    <source>
        <dbReference type="Proteomes" id="UP000198211"/>
    </source>
</evidence>
<accession>A0A225W9C6</accession>
<feature type="compositionally biased region" description="Polar residues" evidence="2">
    <location>
        <begin position="424"/>
        <end position="445"/>
    </location>
</feature>
<feature type="region of interest" description="Disordered" evidence="2">
    <location>
        <begin position="24"/>
        <end position="73"/>
    </location>
</feature>
<feature type="coiled-coil region" evidence="1">
    <location>
        <begin position="659"/>
        <end position="686"/>
    </location>
</feature>
<keyword evidence="1" id="KW-0175">Coiled coil</keyword>
<feature type="compositionally biased region" description="Polar residues" evidence="2">
    <location>
        <begin position="24"/>
        <end position="37"/>
    </location>
</feature>
<feature type="compositionally biased region" description="Basic and acidic residues" evidence="2">
    <location>
        <begin position="38"/>
        <end position="50"/>
    </location>
</feature>
<gene>
    <name evidence="3" type="ORF">PHMEG_00012211</name>
</gene>
<evidence type="ECO:0000313" key="3">
    <source>
        <dbReference type="EMBL" id="OWZ14331.1"/>
    </source>
</evidence>
<dbReference type="Proteomes" id="UP000198211">
    <property type="component" value="Unassembled WGS sequence"/>
</dbReference>
<feature type="compositionally biased region" description="Polar residues" evidence="2">
    <location>
        <begin position="319"/>
        <end position="344"/>
    </location>
</feature>
<feature type="compositionally biased region" description="Basic and acidic residues" evidence="2">
    <location>
        <begin position="446"/>
        <end position="458"/>
    </location>
</feature>
<name>A0A225W9C6_9STRA</name>
<comment type="caution">
    <text evidence="3">The sequence shown here is derived from an EMBL/GenBank/DDBJ whole genome shotgun (WGS) entry which is preliminary data.</text>
</comment>
<evidence type="ECO:0000256" key="1">
    <source>
        <dbReference type="SAM" id="Coils"/>
    </source>
</evidence>
<keyword evidence="4" id="KW-1185">Reference proteome</keyword>
<protein>
    <submittedName>
        <fullName evidence="3">Uncharacterized protein</fullName>
    </submittedName>
</protein>
<feature type="region of interest" description="Disordered" evidence="2">
    <location>
        <begin position="424"/>
        <end position="472"/>
    </location>
</feature>
<feature type="compositionally biased region" description="Polar residues" evidence="2">
    <location>
        <begin position="51"/>
        <end position="68"/>
    </location>
</feature>
<dbReference type="EMBL" id="NBNE01001363">
    <property type="protein sequence ID" value="OWZ14331.1"/>
    <property type="molecule type" value="Genomic_DNA"/>
</dbReference>
<reference evidence="4" key="1">
    <citation type="submission" date="2017-03" db="EMBL/GenBank/DDBJ databases">
        <title>Phytopthora megakarya and P. palmivora, two closely related causual agents of cacao black pod achieved similar genome size and gene model numbers by different mechanisms.</title>
        <authorList>
            <person name="Ali S."/>
            <person name="Shao J."/>
            <person name="Larry D.J."/>
            <person name="Kronmiller B."/>
            <person name="Shen D."/>
            <person name="Strem M.D."/>
            <person name="Melnick R.L."/>
            <person name="Guiltinan M.J."/>
            <person name="Tyler B.M."/>
            <person name="Meinhardt L.W."/>
            <person name="Bailey B.A."/>
        </authorList>
    </citation>
    <scope>NUCLEOTIDE SEQUENCE [LARGE SCALE GENOMIC DNA]</scope>
    <source>
        <strain evidence="4">zdho120</strain>
    </source>
</reference>
<sequence length="705" mass="80842">MFKTGGPKRTTSLPVYRIVPLQKTSRLNDTASSNHNGIQKEDIDDQDGRSETNNLTTSVSKSAQQSSIAAVKRDNRIRKTQEEAVAEILETSANIHREGIICLAEAILSRVQDNQNKKKKKLTKAYNLLYDEIMMNETAINDAAAYMKTLKDVDEVMAMEQQNEIMELVVSINKEKEKRSAALAQLIIHHWSSRMTILRSQLEGDPSKRRQGGASHEKLAAILSRPSKKPTGSRNVLTKRVLSVDEFRKERQIRARLNPPPPPVPGIPVPLYPGETQQQYNYKFTQWLAKKNESLGALQSDPKRERKLWLTFAFLREQSPTTAEKTPPKSHSSPSDTDQTLQSRSRTEILAPRVLSVEDYIREMKEPKLKRKDGKLAKIPVPLFTGETMNDYEQEFGRWLHGRQTSVLSLRYTPLKERVYRHQFAQQRSMKNTNTEQYRPQTHFESAQRKQNDKHKVNNADAEPPNNVLSPPLTITQLSKRTEVSTNADIHREATHNLAYSIQSRAQEDPKKQQLTEEYDHLNKQITLNETAIEDALDYIKAIKDVDEAVAMEQHSQIMELVVSINKEKERRVNALTALIIYTFAPKQNILRSLLDEESARVAQEGANHEKLGTIFSQIEEKDSVLETLEMHLNEQLQWVSEIPSDVSEAGKTLRFKALRKLSKRLIKEQTAKKQLECEREDMLKRCIQSDKTIRKSVREFLEVT</sequence>
<dbReference type="AlphaFoldDB" id="A0A225W9C6"/>